<evidence type="ECO:0000256" key="2">
    <source>
        <dbReference type="ARBA" id="ARBA00022554"/>
    </source>
</evidence>
<dbReference type="PROSITE" id="PS51382">
    <property type="entry name" value="SPX"/>
    <property type="match status" value="1"/>
</dbReference>
<evidence type="ECO:0000256" key="4">
    <source>
        <dbReference type="ARBA" id="ARBA00022989"/>
    </source>
</evidence>
<proteinExistence type="predicted"/>
<feature type="transmembrane region" description="Helical" evidence="7">
    <location>
        <begin position="419"/>
        <end position="440"/>
    </location>
</feature>
<evidence type="ECO:0000256" key="1">
    <source>
        <dbReference type="ARBA" id="ARBA00004128"/>
    </source>
</evidence>
<accession>A0A8H7T5A0</accession>
<feature type="transmembrane region" description="Helical" evidence="7">
    <location>
        <begin position="386"/>
        <end position="407"/>
    </location>
</feature>
<evidence type="ECO:0000256" key="6">
    <source>
        <dbReference type="SAM" id="MobiDB-lite"/>
    </source>
</evidence>
<gene>
    <name evidence="9" type="ORF">IFR04_013625</name>
</gene>
<dbReference type="InterPro" id="IPR051572">
    <property type="entry name" value="VTC_Complex_Subunit"/>
</dbReference>
<organism evidence="9 10">
    <name type="scientific">Cadophora malorum</name>
    <dbReference type="NCBI Taxonomy" id="108018"/>
    <lineage>
        <taxon>Eukaryota</taxon>
        <taxon>Fungi</taxon>
        <taxon>Dikarya</taxon>
        <taxon>Ascomycota</taxon>
        <taxon>Pezizomycotina</taxon>
        <taxon>Leotiomycetes</taxon>
        <taxon>Helotiales</taxon>
        <taxon>Ploettnerulaceae</taxon>
        <taxon>Cadophora</taxon>
    </lineage>
</organism>
<dbReference type="InterPro" id="IPR004331">
    <property type="entry name" value="SPX_dom"/>
</dbReference>
<keyword evidence="2" id="KW-0926">Vacuole</keyword>
<comment type="caution">
    <text evidence="9">The sequence shown here is derived from an EMBL/GenBank/DDBJ whole genome shotgun (WGS) entry which is preliminary data.</text>
</comment>
<dbReference type="GO" id="GO:0000329">
    <property type="term" value="C:fungal-type vacuole membrane"/>
    <property type="evidence" value="ECO:0007669"/>
    <property type="project" value="TreeGrafter"/>
</dbReference>
<dbReference type="OrthoDB" id="5588846at2759"/>
<dbReference type="EMBL" id="JAFJYH010000326">
    <property type="protein sequence ID" value="KAG4413236.1"/>
    <property type="molecule type" value="Genomic_DNA"/>
</dbReference>
<comment type="subcellular location">
    <subcellularLocation>
        <location evidence="1">Vacuole membrane</location>
        <topology evidence="1">Multi-pass membrane protein</topology>
    </subcellularLocation>
</comment>
<evidence type="ECO:0000256" key="3">
    <source>
        <dbReference type="ARBA" id="ARBA00022692"/>
    </source>
</evidence>
<evidence type="ECO:0000256" key="5">
    <source>
        <dbReference type="ARBA" id="ARBA00023136"/>
    </source>
</evidence>
<feature type="region of interest" description="Disordered" evidence="6">
    <location>
        <begin position="194"/>
        <end position="219"/>
    </location>
</feature>
<dbReference type="Proteomes" id="UP000664132">
    <property type="component" value="Unassembled WGS sequence"/>
</dbReference>
<dbReference type="GO" id="GO:0042144">
    <property type="term" value="P:vacuole fusion, non-autophagic"/>
    <property type="evidence" value="ECO:0007669"/>
    <property type="project" value="TreeGrafter"/>
</dbReference>
<keyword evidence="3 7" id="KW-0812">Transmembrane</keyword>
<reference evidence="9" key="1">
    <citation type="submission" date="2021-02" db="EMBL/GenBank/DDBJ databases">
        <title>Genome sequence Cadophora malorum strain M34.</title>
        <authorList>
            <person name="Stefanovic E."/>
            <person name="Vu D."/>
            <person name="Scully C."/>
            <person name="Dijksterhuis J."/>
            <person name="Roader J."/>
            <person name="Houbraken J."/>
        </authorList>
    </citation>
    <scope>NUCLEOTIDE SEQUENCE</scope>
    <source>
        <strain evidence="9">M34</strain>
    </source>
</reference>
<dbReference type="GO" id="GO:0007034">
    <property type="term" value="P:vacuolar transport"/>
    <property type="evidence" value="ECO:0007669"/>
    <property type="project" value="TreeGrafter"/>
</dbReference>
<dbReference type="PANTHER" id="PTHR46140:SF1">
    <property type="entry name" value="VACUOLAR TRANSPORTER CHAPERONE COMPLEX SUBUNIT 4-RELATED"/>
    <property type="match status" value="1"/>
</dbReference>
<keyword evidence="10" id="KW-1185">Reference proteome</keyword>
<dbReference type="GO" id="GO:0016237">
    <property type="term" value="P:microautophagy"/>
    <property type="evidence" value="ECO:0007669"/>
    <property type="project" value="TreeGrafter"/>
</dbReference>
<evidence type="ECO:0000313" key="9">
    <source>
        <dbReference type="EMBL" id="KAG4413236.1"/>
    </source>
</evidence>
<dbReference type="GO" id="GO:0006799">
    <property type="term" value="P:polyphosphate biosynthetic process"/>
    <property type="evidence" value="ECO:0007669"/>
    <property type="project" value="UniProtKB-ARBA"/>
</dbReference>
<dbReference type="AlphaFoldDB" id="A0A8H7T5A0"/>
<feature type="transmembrane region" description="Helical" evidence="7">
    <location>
        <begin position="350"/>
        <end position="374"/>
    </location>
</feature>
<sequence>MKYGQTFHAQSVPQWAAYNVDYDELKNLIKANTTKDQAQAIAIPGQEDPRLEKFETSFFNELSNQHDRVDLFVKSKADEISRRLQHLQKVVLRLLARTTRSSDNDPISQKHRDKFARYNVQIERCGDDIRSLQRFVSAQRVAFHKIIKKYKKWTGSRALGERFNDEVLSNPKSLVRRDFGPLLSQYQDLSINLQSSTPAGSEPPSLTSSRRPSRRPSTQIVVQQLPQHNWNEYDDGSEGGEDEPYHIYVNPDGDSFPGAKTMEYVFAKVKKPMESVKAWFSPSTSPGERHSLLVERNDGYFAEQQSVVDTDLEDEAYASSNNEFPAGYMAHYATFPSINEQKFSRHREMLLFRGMVGAYAGSLMLIAITSILISTGRHKLRAEVDAGAIAGCIASLCFALAGITAALCRKQTLNWLHRACVGVTFAGLLFLNLMLLFLVLDNIRG</sequence>
<keyword evidence="4 7" id="KW-1133">Transmembrane helix</keyword>
<keyword evidence="5 7" id="KW-0472">Membrane</keyword>
<evidence type="ECO:0000259" key="8">
    <source>
        <dbReference type="PROSITE" id="PS51382"/>
    </source>
</evidence>
<dbReference type="CDD" id="cd14474">
    <property type="entry name" value="SPX_YDR089W"/>
    <property type="match status" value="1"/>
</dbReference>
<dbReference type="GO" id="GO:0033254">
    <property type="term" value="C:vacuolar transporter chaperone complex"/>
    <property type="evidence" value="ECO:0007669"/>
    <property type="project" value="TreeGrafter"/>
</dbReference>
<dbReference type="PANTHER" id="PTHR46140">
    <property type="entry name" value="VACUOLAR TRANSPORTER CHAPERONE 1-RELATED"/>
    <property type="match status" value="1"/>
</dbReference>
<evidence type="ECO:0000313" key="10">
    <source>
        <dbReference type="Proteomes" id="UP000664132"/>
    </source>
</evidence>
<protein>
    <recommendedName>
        <fullName evidence="8">SPX domain-containing protein</fullName>
    </recommendedName>
</protein>
<evidence type="ECO:0000256" key="7">
    <source>
        <dbReference type="SAM" id="Phobius"/>
    </source>
</evidence>
<name>A0A8H7T5A0_9HELO</name>
<feature type="domain" description="SPX" evidence="8">
    <location>
        <begin position="1"/>
        <end position="164"/>
    </location>
</feature>